<dbReference type="InterPro" id="IPR036662">
    <property type="entry name" value="PTS_EIIA_man-typ_sf"/>
</dbReference>
<dbReference type="Proteomes" id="UP001239167">
    <property type="component" value="Unassembled WGS sequence"/>
</dbReference>
<dbReference type="InterPro" id="IPR033887">
    <property type="entry name" value="PTS_IIA_man"/>
</dbReference>
<evidence type="ECO:0000313" key="10">
    <source>
        <dbReference type="Proteomes" id="UP001239167"/>
    </source>
</evidence>
<organism evidence="9 10">
    <name type="scientific">Pectinatus haikarae</name>
    <dbReference type="NCBI Taxonomy" id="349096"/>
    <lineage>
        <taxon>Bacteria</taxon>
        <taxon>Bacillati</taxon>
        <taxon>Bacillota</taxon>
        <taxon>Negativicutes</taxon>
        <taxon>Selenomonadales</taxon>
        <taxon>Selenomonadaceae</taxon>
        <taxon>Pectinatus</taxon>
    </lineage>
</organism>
<sequence length="143" mass="16201">MKIVVISHGDFAKGIINSVQMLAGRQKNLKAYGLYPEEDREVLEKKIEQELITSREANEEVLILSDIFHGSPFNAAIKLMKNYDFYHVTGINIPLLVLAILERSRGTGAADICDKMLVEFFNTVQDARRLLTEESDDTEDEIL</sequence>
<proteinExistence type="predicted"/>
<dbReference type="Pfam" id="PF03610">
    <property type="entry name" value="EIIA-man"/>
    <property type="match status" value="1"/>
</dbReference>
<feature type="domain" description="PTS EIIA type-4" evidence="8">
    <location>
        <begin position="1"/>
        <end position="131"/>
    </location>
</feature>
<evidence type="ECO:0000256" key="6">
    <source>
        <dbReference type="ARBA" id="ARBA00022683"/>
    </source>
</evidence>
<keyword evidence="4" id="KW-0762">Sugar transport</keyword>
<dbReference type="RefSeq" id="WP_307225338.1">
    <property type="nucleotide sequence ID" value="NZ_CP116940.1"/>
</dbReference>
<evidence type="ECO:0000256" key="7">
    <source>
        <dbReference type="ARBA" id="ARBA00022777"/>
    </source>
</evidence>
<evidence type="ECO:0000259" key="8">
    <source>
        <dbReference type="PROSITE" id="PS51096"/>
    </source>
</evidence>
<dbReference type="Gene3D" id="3.40.50.510">
    <property type="entry name" value="Phosphotransferase system, mannose-type IIA component"/>
    <property type="match status" value="1"/>
</dbReference>
<keyword evidence="3" id="KW-0963">Cytoplasm</keyword>
<evidence type="ECO:0000256" key="2">
    <source>
        <dbReference type="ARBA" id="ARBA00022448"/>
    </source>
</evidence>
<keyword evidence="10" id="KW-1185">Reference proteome</keyword>
<evidence type="ECO:0000256" key="5">
    <source>
        <dbReference type="ARBA" id="ARBA00022679"/>
    </source>
</evidence>
<dbReference type="SUPFAM" id="SSF53062">
    <property type="entry name" value="PTS system fructose IIA component-like"/>
    <property type="match status" value="1"/>
</dbReference>
<keyword evidence="7" id="KW-0418">Kinase</keyword>
<name>A0ABT9YB74_9FIRM</name>
<evidence type="ECO:0000313" key="9">
    <source>
        <dbReference type="EMBL" id="MDQ0205101.1"/>
    </source>
</evidence>
<dbReference type="InterPro" id="IPR051471">
    <property type="entry name" value="Bacterial_PTS_sugar_comp"/>
</dbReference>
<keyword evidence="5" id="KW-0808">Transferase</keyword>
<comment type="subcellular location">
    <subcellularLocation>
        <location evidence="1">Cytoplasm</location>
    </subcellularLocation>
</comment>
<comment type="caution">
    <text evidence="9">The sequence shown here is derived from an EMBL/GenBank/DDBJ whole genome shotgun (WGS) entry which is preliminary data.</text>
</comment>
<protein>
    <submittedName>
        <fullName evidence="9">PTS system mannose-specific IIA component</fullName>
    </submittedName>
</protein>
<dbReference type="InterPro" id="IPR004701">
    <property type="entry name" value="PTS_EIIA_man-typ"/>
</dbReference>
<evidence type="ECO:0000256" key="3">
    <source>
        <dbReference type="ARBA" id="ARBA00022490"/>
    </source>
</evidence>
<evidence type="ECO:0000256" key="1">
    <source>
        <dbReference type="ARBA" id="ARBA00004496"/>
    </source>
</evidence>
<keyword evidence="2" id="KW-0813">Transport</keyword>
<evidence type="ECO:0000256" key="4">
    <source>
        <dbReference type="ARBA" id="ARBA00022597"/>
    </source>
</evidence>
<gene>
    <name evidence="9" type="ORF">J2S01_002839</name>
</gene>
<dbReference type="PROSITE" id="PS51096">
    <property type="entry name" value="PTS_EIIA_TYPE_4"/>
    <property type="match status" value="1"/>
</dbReference>
<dbReference type="PANTHER" id="PTHR33799:SF1">
    <property type="entry name" value="PTS SYSTEM MANNOSE-SPECIFIC EIIAB COMPONENT-RELATED"/>
    <property type="match status" value="1"/>
</dbReference>
<reference evidence="9 10" key="1">
    <citation type="submission" date="2023-07" db="EMBL/GenBank/DDBJ databases">
        <title>Genomic Encyclopedia of Type Strains, Phase IV (KMG-IV): sequencing the most valuable type-strain genomes for metagenomic binning, comparative biology and taxonomic classification.</title>
        <authorList>
            <person name="Goeker M."/>
        </authorList>
    </citation>
    <scope>NUCLEOTIDE SEQUENCE [LARGE SCALE GENOMIC DNA]</scope>
    <source>
        <strain evidence="9 10">DSM 16980</strain>
    </source>
</reference>
<accession>A0ABT9YB74</accession>
<dbReference type="CDD" id="cd00006">
    <property type="entry name" value="PTS_IIA_man"/>
    <property type="match status" value="1"/>
</dbReference>
<keyword evidence="6" id="KW-0598">Phosphotransferase system</keyword>
<dbReference type="EMBL" id="JAUSUE010000029">
    <property type="protein sequence ID" value="MDQ0205101.1"/>
    <property type="molecule type" value="Genomic_DNA"/>
</dbReference>
<dbReference type="PANTHER" id="PTHR33799">
    <property type="entry name" value="PTS PERMEASE-RELATED-RELATED"/>
    <property type="match status" value="1"/>
</dbReference>